<feature type="transmembrane region" description="Helical" evidence="1">
    <location>
        <begin position="41"/>
        <end position="63"/>
    </location>
</feature>
<evidence type="ECO:0000313" key="2">
    <source>
        <dbReference type="EMBL" id="QDL53731.1"/>
    </source>
</evidence>
<accession>A0A515EM51</accession>
<dbReference type="KEGG" id="rhg:EXZ61_05825"/>
<reference evidence="3" key="2">
    <citation type="journal article" date="2020" name="Int. J. Syst. Evol. Microbiol.">
        <title>Genomic insights into a novel species Rhodoferax aquaticus sp. nov., isolated from freshwater.</title>
        <authorList>
            <person name="Li T."/>
            <person name="Zhuo Y."/>
            <person name="Jin C.Z."/>
            <person name="Wu X."/>
            <person name="Ko S.R."/>
            <person name="Jin F.J."/>
            <person name="Ahn C.Y."/>
            <person name="Oh H.M."/>
            <person name="Lee H.G."/>
            <person name="Jin L."/>
        </authorList>
    </citation>
    <scope>NUCLEOTIDE SEQUENCE [LARGE SCALE GENOMIC DNA]</scope>
    <source>
        <strain evidence="3">Gr-4</strain>
    </source>
</reference>
<dbReference type="RefSeq" id="WP_142809909.1">
    <property type="nucleotide sequence ID" value="NZ_CP036282.1"/>
</dbReference>
<dbReference type="EMBL" id="CP036282">
    <property type="protein sequence ID" value="QDL53731.1"/>
    <property type="molecule type" value="Genomic_DNA"/>
</dbReference>
<proteinExistence type="predicted"/>
<evidence type="ECO:0000313" key="3">
    <source>
        <dbReference type="Proteomes" id="UP000317365"/>
    </source>
</evidence>
<reference evidence="3" key="1">
    <citation type="submission" date="2019-02" db="EMBL/GenBank/DDBJ databases">
        <title>Complete genome sequence of Rhodoferax sp. Gr-4.</title>
        <authorList>
            <person name="Jin L."/>
        </authorList>
    </citation>
    <scope>NUCLEOTIDE SEQUENCE [LARGE SCALE GENOMIC DNA]</scope>
    <source>
        <strain evidence="3">Gr-4</strain>
    </source>
</reference>
<name>A0A515EM51_9BURK</name>
<keyword evidence="1" id="KW-0472">Membrane</keyword>
<organism evidence="2 3">
    <name type="scientific">Rhodoferax aquaticus</name>
    <dbReference type="NCBI Taxonomy" id="2527691"/>
    <lineage>
        <taxon>Bacteria</taxon>
        <taxon>Pseudomonadati</taxon>
        <taxon>Pseudomonadota</taxon>
        <taxon>Betaproteobacteria</taxon>
        <taxon>Burkholderiales</taxon>
        <taxon>Comamonadaceae</taxon>
        <taxon>Rhodoferax</taxon>
    </lineage>
</organism>
<sequence length="94" mass="10071">MGPLDLINHLVNFAAAPAFVALVLVVLSPFLMRKVASAPTLYAQVAMNLGVGVLAMLLGFWFFGRDAKMASYGFMLVAMASCQWFMLGGVRAGK</sequence>
<gene>
    <name evidence="2" type="ORF">EXZ61_05825</name>
</gene>
<feature type="transmembrane region" description="Helical" evidence="1">
    <location>
        <begin position="69"/>
        <end position="90"/>
    </location>
</feature>
<feature type="transmembrane region" description="Helical" evidence="1">
    <location>
        <begin position="6"/>
        <end position="29"/>
    </location>
</feature>
<dbReference type="Proteomes" id="UP000317365">
    <property type="component" value="Chromosome"/>
</dbReference>
<keyword evidence="1" id="KW-1133">Transmembrane helix</keyword>
<keyword evidence="3" id="KW-1185">Reference proteome</keyword>
<keyword evidence="1" id="KW-0812">Transmembrane</keyword>
<dbReference type="AlphaFoldDB" id="A0A515EM51"/>
<evidence type="ECO:0000256" key="1">
    <source>
        <dbReference type="SAM" id="Phobius"/>
    </source>
</evidence>
<protein>
    <submittedName>
        <fullName evidence="2">Uncharacterized protein</fullName>
    </submittedName>
</protein>